<comment type="caution">
    <text evidence="2">The sequence shown here is derived from an EMBL/GenBank/DDBJ whole genome shotgun (WGS) entry which is preliminary data.</text>
</comment>
<dbReference type="OrthoDB" id="4188313at2759"/>
<proteinExistence type="predicted"/>
<feature type="compositionally biased region" description="Basic and acidic residues" evidence="1">
    <location>
        <begin position="162"/>
        <end position="173"/>
    </location>
</feature>
<evidence type="ECO:0000313" key="3">
    <source>
        <dbReference type="Proteomes" id="UP000030104"/>
    </source>
</evidence>
<feature type="compositionally biased region" description="Polar residues" evidence="1">
    <location>
        <begin position="252"/>
        <end position="280"/>
    </location>
</feature>
<dbReference type="STRING" id="40296.A0A0A2KM18"/>
<feature type="compositionally biased region" description="Polar residues" evidence="1">
    <location>
        <begin position="367"/>
        <end position="383"/>
    </location>
</feature>
<dbReference type="AlphaFoldDB" id="A0A0A2KM18"/>
<dbReference type="PhylomeDB" id="A0A0A2KM18"/>
<dbReference type="HOGENOM" id="CLU_595966_0_0_1"/>
<name>A0A0A2KM18_PENIT</name>
<evidence type="ECO:0000313" key="2">
    <source>
        <dbReference type="EMBL" id="KGO68819.1"/>
    </source>
</evidence>
<sequence length="464" mass="51254">MERNLSAKATKIRQRLTFTRSNSTQGLESTVVSPIEASPSSYRPRSATNPESPTHDQPTGDSRDPDPIRGYRFTDEPGYFRPASPFIDRQEIDKDLEADIKHACAMLSHNIDRGIPAGLSYRSAAPISIDRQNPAGQPSVDAAAPSSLKQNVIRLSAPKPISLKEESTKRHDSGLGTSFNSTSQPGRTYGNCVSRTNSSTRFYNKQPSTSPHSRSSGSRSRSHSLATTIEEDNQMERSYSSSPVPFPYSPPQFNSQWPSKPTTLDSPVSSLNESDTNTNAKKPDNFSPPISPQEASSLGGAARPWIHPSRDIQRVTDEEKPTAIQATKPKPVTRFYSSCNQIIGEFNSREWPTMNFREGRNLSIYSEVSNPSSRPETGNSRLGGSNEEKLSGGSLYQTFAGLNRRMSYSTSCLRDDSKHKEHVYSVAMPGLPPKNNRQNKVSLLLRKLTGLGMKKENNNENRVC</sequence>
<gene>
    <name evidence="2" type="ORF">PITC_077010</name>
</gene>
<feature type="region of interest" description="Disordered" evidence="1">
    <location>
        <begin position="1"/>
        <end position="83"/>
    </location>
</feature>
<feature type="compositionally biased region" description="Polar residues" evidence="1">
    <location>
        <begin position="175"/>
        <end position="206"/>
    </location>
</feature>
<feature type="region of interest" description="Disordered" evidence="1">
    <location>
        <begin position="155"/>
        <end position="329"/>
    </location>
</feature>
<feature type="compositionally biased region" description="Low complexity" evidence="1">
    <location>
        <begin position="207"/>
        <end position="219"/>
    </location>
</feature>
<feature type="compositionally biased region" description="Basic and acidic residues" evidence="1">
    <location>
        <begin position="308"/>
        <end position="321"/>
    </location>
</feature>
<feature type="compositionally biased region" description="Polar residues" evidence="1">
    <location>
        <begin position="16"/>
        <end position="60"/>
    </location>
</feature>
<dbReference type="OMA" id="IKHACAM"/>
<accession>A0A0A2KM18</accession>
<dbReference type="EMBL" id="JQGA01001177">
    <property type="protein sequence ID" value="KGO68819.1"/>
    <property type="molecule type" value="Genomic_DNA"/>
</dbReference>
<feature type="compositionally biased region" description="Basic and acidic residues" evidence="1">
    <location>
        <begin position="61"/>
        <end position="75"/>
    </location>
</feature>
<reference evidence="2 3" key="1">
    <citation type="journal article" date="2015" name="Mol. Plant Microbe Interact.">
        <title>Genome, transcriptome, and functional analyses of Penicillium expansum provide new insights into secondary metabolism and pathogenicity.</title>
        <authorList>
            <person name="Ballester A.R."/>
            <person name="Marcet-Houben M."/>
            <person name="Levin E."/>
            <person name="Sela N."/>
            <person name="Selma-Lazaro C."/>
            <person name="Carmona L."/>
            <person name="Wisniewski M."/>
            <person name="Droby S."/>
            <person name="Gonzalez-Candelas L."/>
            <person name="Gabaldon T."/>
        </authorList>
    </citation>
    <scope>NUCLEOTIDE SEQUENCE [LARGE SCALE GENOMIC DNA]</scope>
    <source>
        <strain evidence="2 3">PHI-1</strain>
    </source>
</reference>
<organism evidence="2 3">
    <name type="scientific">Penicillium italicum</name>
    <name type="common">Blue mold</name>
    <dbReference type="NCBI Taxonomy" id="40296"/>
    <lineage>
        <taxon>Eukaryota</taxon>
        <taxon>Fungi</taxon>
        <taxon>Dikarya</taxon>
        <taxon>Ascomycota</taxon>
        <taxon>Pezizomycotina</taxon>
        <taxon>Eurotiomycetes</taxon>
        <taxon>Eurotiomycetidae</taxon>
        <taxon>Eurotiales</taxon>
        <taxon>Aspergillaceae</taxon>
        <taxon>Penicillium</taxon>
    </lineage>
</organism>
<protein>
    <submittedName>
        <fullName evidence="2">Uncharacterized protein</fullName>
    </submittedName>
</protein>
<evidence type="ECO:0000256" key="1">
    <source>
        <dbReference type="SAM" id="MobiDB-lite"/>
    </source>
</evidence>
<dbReference type="Proteomes" id="UP000030104">
    <property type="component" value="Unassembled WGS sequence"/>
</dbReference>
<feature type="region of interest" description="Disordered" evidence="1">
    <location>
        <begin position="367"/>
        <end position="390"/>
    </location>
</feature>
<keyword evidence="3" id="KW-1185">Reference proteome</keyword>